<keyword evidence="6" id="KW-1003">Cell membrane</keyword>
<keyword evidence="8" id="KW-1185">Reference proteome</keyword>
<dbReference type="AlphaFoldDB" id="A0A1D8KBH8"/>
<dbReference type="EMBL" id="CP017448">
    <property type="protein sequence ID" value="AOV18328.1"/>
    <property type="molecule type" value="Genomic_DNA"/>
</dbReference>
<keyword evidence="4 6" id="KW-1133">Transmembrane helix</keyword>
<comment type="similarity">
    <text evidence="2 6">Belongs to the 4-toluene sulfonate uptake permease (TSUP) (TC 2.A.102) family.</text>
</comment>
<name>A0A1D8KBH8_9GAMM</name>
<evidence type="ECO:0000313" key="7">
    <source>
        <dbReference type="EMBL" id="AOV18328.1"/>
    </source>
</evidence>
<dbReference type="InterPro" id="IPR051598">
    <property type="entry name" value="TSUP/Inactive_protease-like"/>
</dbReference>
<feature type="transmembrane region" description="Helical" evidence="6">
    <location>
        <begin position="140"/>
        <end position="164"/>
    </location>
</feature>
<dbReference type="Proteomes" id="UP000095342">
    <property type="component" value="Chromosome"/>
</dbReference>
<dbReference type="PANTHER" id="PTHR43701:SF2">
    <property type="entry name" value="MEMBRANE TRANSPORTER PROTEIN YJNA-RELATED"/>
    <property type="match status" value="1"/>
</dbReference>
<evidence type="ECO:0000256" key="1">
    <source>
        <dbReference type="ARBA" id="ARBA00004141"/>
    </source>
</evidence>
<evidence type="ECO:0000256" key="4">
    <source>
        <dbReference type="ARBA" id="ARBA00022989"/>
    </source>
</evidence>
<feature type="transmembrane region" description="Helical" evidence="6">
    <location>
        <begin position="176"/>
        <end position="197"/>
    </location>
</feature>
<reference evidence="7 8" key="1">
    <citation type="submission" date="2016-09" db="EMBL/GenBank/DDBJ databases">
        <title>Acidihalobacter prosperus V6 (DSM14174).</title>
        <authorList>
            <person name="Khaleque H.N."/>
            <person name="Ramsay J.P."/>
            <person name="Murphy R.J.T."/>
            <person name="Kaksonen A.H."/>
            <person name="Boxall N.J."/>
            <person name="Watkin E.L.J."/>
        </authorList>
    </citation>
    <scope>NUCLEOTIDE SEQUENCE [LARGE SCALE GENOMIC DNA]</scope>
    <source>
        <strain evidence="7 8">V6</strain>
    </source>
</reference>
<comment type="subcellular location">
    <subcellularLocation>
        <location evidence="6">Cell membrane</location>
        <topology evidence="6">Multi-pass membrane protein</topology>
    </subcellularLocation>
    <subcellularLocation>
        <location evidence="1">Membrane</location>
        <topology evidence="1">Multi-pass membrane protein</topology>
    </subcellularLocation>
</comment>
<dbReference type="Pfam" id="PF01925">
    <property type="entry name" value="TauE"/>
    <property type="match status" value="1"/>
</dbReference>
<proteinExistence type="inferred from homology"/>
<protein>
    <recommendedName>
        <fullName evidence="6">Probable membrane transporter protein</fullName>
    </recommendedName>
</protein>
<evidence type="ECO:0000256" key="6">
    <source>
        <dbReference type="RuleBase" id="RU363041"/>
    </source>
</evidence>
<dbReference type="InterPro" id="IPR002781">
    <property type="entry name" value="TM_pro_TauE-like"/>
</dbReference>
<sequence length="249" mass="25518">MDWTLVTTGLLVAALIAVTGIGGGSLMTPALILGCGLAPTTAVGTDLLYATFTKSGALLGYARDGRVDWATVGWLLAGGVPGVAAAHLFLSSFHDAALQDRLVGTAVACVLALSALGMLLPRRRDHVARPPAAIRRWLIAGGAAVAVLVTLSSIGAGTLTGALLTRLYPERPLAEIVGTELAMAVPLAALAAGAHFLSGQVDWRAAVDLSIGSLPGIWLGRQLMHRLPDRWLRLATAALLAGASITLIA</sequence>
<keyword evidence="3 6" id="KW-0812">Transmembrane</keyword>
<dbReference type="KEGG" id="aaeo:BJI67_00375"/>
<keyword evidence="5 6" id="KW-0472">Membrane</keyword>
<gene>
    <name evidence="7" type="ORF">BJI67_00375</name>
</gene>
<feature type="transmembrane region" description="Helical" evidence="6">
    <location>
        <begin position="102"/>
        <end position="120"/>
    </location>
</feature>
<feature type="transmembrane region" description="Helical" evidence="6">
    <location>
        <begin position="69"/>
        <end position="90"/>
    </location>
</feature>
<evidence type="ECO:0000256" key="5">
    <source>
        <dbReference type="ARBA" id="ARBA00023136"/>
    </source>
</evidence>
<evidence type="ECO:0000313" key="8">
    <source>
        <dbReference type="Proteomes" id="UP000095342"/>
    </source>
</evidence>
<evidence type="ECO:0000256" key="2">
    <source>
        <dbReference type="ARBA" id="ARBA00009142"/>
    </source>
</evidence>
<feature type="transmembrane region" description="Helical" evidence="6">
    <location>
        <begin position="231"/>
        <end position="248"/>
    </location>
</feature>
<dbReference type="PANTHER" id="PTHR43701">
    <property type="entry name" value="MEMBRANE TRANSPORTER PROTEIN MJ0441-RELATED"/>
    <property type="match status" value="1"/>
</dbReference>
<dbReference type="GO" id="GO:0005886">
    <property type="term" value="C:plasma membrane"/>
    <property type="evidence" value="ECO:0007669"/>
    <property type="project" value="UniProtKB-SubCell"/>
</dbReference>
<accession>A0A1D8KBH8</accession>
<organism evidence="7 8">
    <name type="scientific">Acidihalobacter aeolianus</name>
    <dbReference type="NCBI Taxonomy" id="2792603"/>
    <lineage>
        <taxon>Bacteria</taxon>
        <taxon>Pseudomonadati</taxon>
        <taxon>Pseudomonadota</taxon>
        <taxon>Gammaproteobacteria</taxon>
        <taxon>Chromatiales</taxon>
        <taxon>Ectothiorhodospiraceae</taxon>
        <taxon>Acidihalobacter</taxon>
    </lineage>
</organism>
<evidence type="ECO:0000256" key="3">
    <source>
        <dbReference type="ARBA" id="ARBA00022692"/>
    </source>
</evidence>